<organism evidence="6">
    <name type="scientific">Mantoniella antarctica</name>
    <dbReference type="NCBI Taxonomy" id="81844"/>
    <lineage>
        <taxon>Eukaryota</taxon>
        <taxon>Viridiplantae</taxon>
        <taxon>Chlorophyta</taxon>
        <taxon>Mamiellophyceae</taxon>
        <taxon>Mamiellales</taxon>
        <taxon>Mamiellaceae</taxon>
        <taxon>Mantoniella</taxon>
    </lineage>
</organism>
<evidence type="ECO:0000256" key="3">
    <source>
        <dbReference type="ARBA" id="ARBA00022837"/>
    </source>
</evidence>
<keyword evidence="3" id="KW-0106">Calcium</keyword>
<dbReference type="SMART" id="SM00054">
    <property type="entry name" value="EFh"/>
    <property type="match status" value="5"/>
</dbReference>
<gene>
    <name evidence="6" type="ORF">MANT1106_LOCUS15969</name>
</gene>
<dbReference type="GO" id="GO:0005509">
    <property type="term" value="F:calcium ion binding"/>
    <property type="evidence" value="ECO:0007669"/>
    <property type="project" value="InterPro"/>
</dbReference>
<dbReference type="InterPro" id="IPR051581">
    <property type="entry name" value="Ca-bind"/>
</dbReference>
<reference evidence="6" key="1">
    <citation type="submission" date="2021-01" db="EMBL/GenBank/DDBJ databases">
        <authorList>
            <person name="Corre E."/>
            <person name="Pelletier E."/>
            <person name="Niang G."/>
            <person name="Scheremetjew M."/>
            <person name="Finn R."/>
            <person name="Kale V."/>
            <person name="Holt S."/>
            <person name="Cochrane G."/>
            <person name="Meng A."/>
            <person name="Brown T."/>
            <person name="Cohen L."/>
        </authorList>
    </citation>
    <scope>NUCLEOTIDE SEQUENCE</scope>
    <source>
        <strain evidence="6">SL-175</strain>
    </source>
</reference>
<name>A0A7S0SSB0_9CHLO</name>
<dbReference type="InterPro" id="IPR011992">
    <property type="entry name" value="EF-hand-dom_pair"/>
</dbReference>
<keyword evidence="1" id="KW-0479">Metal-binding</keyword>
<dbReference type="Gene3D" id="1.10.238.10">
    <property type="entry name" value="EF-hand"/>
    <property type="match status" value="3"/>
</dbReference>
<feature type="domain" description="EF-hand" evidence="5">
    <location>
        <begin position="317"/>
        <end position="352"/>
    </location>
</feature>
<accession>A0A7S0SSB0</accession>
<feature type="domain" description="EF-hand" evidence="5">
    <location>
        <begin position="1"/>
        <end position="28"/>
    </location>
</feature>
<proteinExistence type="predicted"/>
<evidence type="ECO:0000313" key="6">
    <source>
        <dbReference type="EMBL" id="CAD8713818.1"/>
    </source>
</evidence>
<evidence type="ECO:0000256" key="1">
    <source>
        <dbReference type="ARBA" id="ARBA00022723"/>
    </source>
</evidence>
<feature type="region of interest" description="Disordered" evidence="4">
    <location>
        <begin position="212"/>
        <end position="242"/>
    </location>
</feature>
<sequence length="498" mass="54407">MFDSVDGNGDGVLSLPELHTFLVGPQVSLKSKDCEDLFRILDANTDGSISKFEFVKGFEVFRAGVMTLKESEAERDKDKLLAKERLMQGAKSPPASVRHTPRKQATAPASEKLVIAGSTTNSRPVGGQRSCQGSRRSPTTGVVLPPIHLKMGSPPGLPPEPSPAAREVLPLTTTHVRASRAPRGSFVQSLITRVSNGSRKVINFIGAFDGHDKPRVSVSGPSRLESSRPGSRKKSRSPSQSKKWFGQSFLEMFGLKSRCRVSPALPPMVGVGNNGSGPAAETHEEKASTEALDEVPESIWVRGVKADGFRVQVVKSSTLKKLMGLFNDMDTDRDGHIDLEEFNSSFSSKGSLASPFRRDVFDRISVNGLCTFKNMLRVLYPGATAVQVETMLAMSKLSGASLRAGGGNNLPLHKKGPTHEQIDTAAHLFAGYDKTNHDVLTEEEFSRGISSNGVYTLEDARKEFNRMDLDDSRTISREEFTLWYSNMDEIGKRVRRNA</sequence>
<dbReference type="SUPFAM" id="SSF47473">
    <property type="entry name" value="EF-hand"/>
    <property type="match status" value="1"/>
</dbReference>
<dbReference type="EMBL" id="HBFC01026395">
    <property type="protein sequence ID" value="CAD8713818.1"/>
    <property type="molecule type" value="Transcribed_RNA"/>
</dbReference>
<dbReference type="PANTHER" id="PTHR34524:SF6">
    <property type="entry name" value="CALCYPHOSINE LIKE"/>
    <property type="match status" value="1"/>
</dbReference>
<evidence type="ECO:0000259" key="5">
    <source>
        <dbReference type="PROSITE" id="PS50222"/>
    </source>
</evidence>
<feature type="domain" description="EF-hand" evidence="5">
    <location>
        <begin position="455"/>
        <end position="490"/>
    </location>
</feature>
<evidence type="ECO:0000256" key="2">
    <source>
        <dbReference type="ARBA" id="ARBA00022737"/>
    </source>
</evidence>
<feature type="region of interest" description="Disordered" evidence="4">
    <location>
        <begin position="87"/>
        <end position="139"/>
    </location>
</feature>
<dbReference type="CDD" id="cd00051">
    <property type="entry name" value="EFh"/>
    <property type="match status" value="1"/>
</dbReference>
<dbReference type="Pfam" id="PF13202">
    <property type="entry name" value="EF-hand_5"/>
    <property type="match status" value="1"/>
</dbReference>
<dbReference type="Pfam" id="PF13499">
    <property type="entry name" value="EF-hand_7"/>
    <property type="match status" value="1"/>
</dbReference>
<dbReference type="InterPro" id="IPR002048">
    <property type="entry name" value="EF_hand_dom"/>
</dbReference>
<dbReference type="InterPro" id="IPR018247">
    <property type="entry name" value="EF_Hand_1_Ca_BS"/>
</dbReference>
<dbReference type="PROSITE" id="PS50222">
    <property type="entry name" value="EF_HAND_2"/>
    <property type="match status" value="4"/>
</dbReference>
<dbReference type="AlphaFoldDB" id="A0A7S0SSB0"/>
<dbReference type="PROSITE" id="PS00018">
    <property type="entry name" value="EF_HAND_1"/>
    <property type="match status" value="4"/>
</dbReference>
<feature type="compositionally biased region" description="Polar residues" evidence="4">
    <location>
        <begin position="117"/>
        <end position="139"/>
    </location>
</feature>
<feature type="domain" description="EF-hand" evidence="5">
    <location>
        <begin position="29"/>
        <end position="64"/>
    </location>
</feature>
<evidence type="ECO:0000256" key="4">
    <source>
        <dbReference type="SAM" id="MobiDB-lite"/>
    </source>
</evidence>
<dbReference type="PANTHER" id="PTHR34524">
    <property type="entry name" value="CALCYPHOSIN"/>
    <property type="match status" value="1"/>
</dbReference>
<protein>
    <recommendedName>
        <fullName evidence="5">EF-hand domain-containing protein</fullName>
    </recommendedName>
</protein>
<keyword evidence="2" id="KW-0677">Repeat</keyword>